<dbReference type="InterPro" id="IPR002110">
    <property type="entry name" value="Ankyrin_rpt"/>
</dbReference>
<dbReference type="Pfam" id="PF00023">
    <property type="entry name" value="Ank"/>
    <property type="match status" value="3"/>
</dbReference>
<dbReference type="SUPFAM" id="SSF48403">
    <property type="entry name" value="Ankyrin repeat"/>
    <property type="match status" value="3"/>
</dbReference>
<dbReference type="EMBL" id="JAXCGZ010018930">
    <property type="protein sequence ID" value="KAK7067086.1"/>
    <property type="molecule type" value="Genomic_DNA"/>
</dbReference>
<dbReference type="PANTHER" id="PTHR24161">
    <property type="entry name" value="ANK_REP_REGION DOMAIN-CONTAINING PROTEIN-RELATED"/>
    <property type="match status" value="1"/>
</dbReference>
<accession>A0AAN8ZST3</accession>
<proteinExistence type="predicted"/>
<evidence type="ECO:0000256" key="1">
    <source>
        <dbReference type="ARBA" id="ARBA00022737"/>
    </source>
</evidence>
<dbReference type="Proteomes" id="UP001381693">
    <property type="component" value="Unassembled WGS sequence"/>
</dbReference>
<organism evidence="5 6">
    <name type="scientific">Halocaridina rubra</name>
    <name type="common">Hawaiian red shrimp</name>
    <dbReference type="NCBI Taxonomy" id="373956"/>
    <lineage>
        <taxon>Eukaryota</taxon>
        <taxon>Metazoa</taxon>
        <taxon>Ecdysozoa</taxon>
        <taxon>Arthropoda</taxon>
        <taxon>Crustacea</taxon>
        <taxon>Multicrustacea</taxon>
        <taxon>Malacostraca</taxon>
        <taxon>Eumalacostraca</taxon>
        <taxon>Eucarida</taxon>
        <taxon>Decapoda</taxon>
        <taxon>Pleocyemata</taxon>
        <taxon>Caridea</taxon>
        <taxon>Atyoidea</taxon>
        <taxon>Atyidae</taxon>
        <taxon>Halocaridina</taxon>
    </lineage>
</organism>
<dbReference type="Pfam" id="PF12796">
    <property type="entry name" value="Ank_2"/>
    <property type="match status" value="2"/>
</dbReference>
<feature type="repeat" description="ANK" evidence="3">
    <location>
        <begin position="232"/>
        <end position="253"/>
    </location>
</feature>
<feature type="region of interest" description="Disordered" evidence="4">
    <location>
        <begin position="29"/>
        <end position="53"/>
    </location>
</feature>
<evidence type="ECO:0000256" key="4">
    <source>
        <dbReference type="SAM" id="MobiDB-lite"/>
    </source>
</evidence>
<evidence type="ECO:0000313" key="5">
    <source>
        <dbReference type="EMBL" id="KAK7067086.1"/>
    </source>
</evidence>
<name>A0AAN8ZST3_HALRR</name>
<feature type="repeat" description="ANK" evidence="3">
    <location>
        <begin position="266"/>
        <end position="298"/>
    </location>
</feature>
<feature type="repeat" description="ANK" evidence="3">
    <location>
        <begin position="480"/>
        <end position="512"/>
    </location>
</feature>
<feature type="repeat" description="ANK" evidence="3">
    <location>
        <begin position="414"/>
        <end position="446"/>
    </location>
</feature>
<feature type="non-terminal residue" evidence="5">
    <location>
        <position position="736"/>
    </location>
</feature>
<evidence type="ECO:0000256" key="2">
    <source>
        <dbReference type="ARBA" id="ARBA00023043"/>
    </source>
</evidence>
<protein>
    <submittedName>
        <fullName evidence="5">Uncharacterized protein</fullName>
    </submittedName>
</protein>
<feature type="region of interest" description="Disordered" evidence="4">
    <location>
        <begin position="70"/>
        <end position="103"/>
    </location>
</feature>
<gene>
    <name evidence="5" type="ORF">SK128_022545</name>
</gene>
<comment type="caution">
    <text evidence="5">The sequence shown here is derived from an EMBL/GenBank/DDBJ whole genome shotgun (WGS) entry which is preliminary data.</text>
</comment>
<dbReference type="SMART" id="SM00248">
    <property type="entry name" value="ANK"/>
    <property type="match status" value="13"/>
</dbReference>
<sequence length="736" mass="83661">MAESSEQREPLLTSCNSISNRKDVCIEMERMDENRDTVNTDSRPEQMAPVNEEEDPISHLAILNEKHHVPKTRKKKEATKAVSAKKTSIRRPPKWTEMSDAAEGGDAENLHKLLRENPNILDYQNEAGQTLLHLSAKGIHMDCCRILVEQSKKEIDIRDKRGGSTPILLSIRPGETSFQITKLLLEKSGNPYTSVRLPKSKTALHIAAAVGNVDTVKLLIEKTKCIHDKDSEKSTPLHIAAKNGNDQVCRELLTAKEMMKDERDSHQYTALHWAAKRGYSRTIDELLRVGCEVDARDKKGNTPLHLFCLYAKGKPYLEEIKPQCSESLLRCGANPNAQNYDKRTPYHIAQFCRFEILTTFSSYSVDLTIEDKDKRTALHYAALRKDCMQVNFFLSREEIASCDIRQLINKKDITGETALHKAIKAGSLNSCKLLIENDADIYATCDAKTTVLHLAVEYNFPDICKYLITKDIKVDTKNINLQTPLHIAAKKGHTLCCKILLANGAKFKAVDFNGDTALHLAVEGDSEKSEDEVSHCCQEIVNKGWPSIVTDKNKDAWWFSITHKNKNNKTPIQIAVEKKSLRCCQVLLIKKSNLFADCTYEIPSLLKLASDNELYHILGFLLRKCDHPKNYQSTPDIDFHQLMERSLQNDNTEIVEALIDSHFWEEALQLKEDLPQRNNDNLKQLIDKYPHLTETVLERGLPSNDKCEEEEEDNNMLGNVAETQEGYKIYYLNEKQ</sequence>
<keyword evidence="2 3" id="KW-0040">ANK repeat</keyword>
<dbReference type="PANTHER" id="PTHR24161:SF85">
    <property type="entry name" value="PALMITOYLTRANSFERASE HIP14"/>
    <property type="match status" value="1"/>
</dbReference>
<keyword evidence="6" id="KW-1185">Reference proteome</keyword>
<feature type="compositionally biased region" description="Basic and acidic residues" evidence="4">
    <location>
        <begin position="29"/>
        <end position="44"/>
    </location>
</feature>
<dbReference type="Gene3D" id="1.25.40.20">
    <property type="entry name" value="Ankyrin repeat-containing domain"/>
    <property type="match status" value="3"/>
</dbReference>
<dbReference type="AlphaFoldDB" id="A0AAN8ZST3"/>
<evidence type="ECO:0000313" key="6">
    <source>
        <dbReference type="Proteomes" id="UP001381693"/>
    </source>
</evidence>
<dbReference type="PROSITE" id="PS50297">
    <property type="entry name" value="ANK_REP_REGION"/>
    <property type="match status" value="5"/>
</dbReference>
<dbReference type="PROSITE" id="PS50088">
    <property type="entry name" value="ANK_REPEAT"/>
    <property type="match status" value="5"/>
</dbReference>
<dbReference type="InterPro" id="IPR036770">
    <property type="entry name" value="Ankyrin_rpt-contain_sf"/>
</dbReference>
<evidence type="ECO:0000256" key="3">
    <source>
        <dbReference type="PROSITE-ProRule" id="PRU00023"/>
    </source>
</evidence>
<feature type="repeat" description="ANK" evidence="3">
    <location>
        <begin position="199"/>
        <end position="231"/>
    </location>
</feature>
<reference evidence="5 6" key="1">
    <citation type="submission" date="2023-11" db="EMBL/GenBank/DDBJ databases">
        <title>Halocaridina rubra genome assembly.</title>
        <authorList>
            <person name="Smith C."/>
        </authorList>
    </citation>
    <scope>NUCLEOTIDE SEQUENCE [LARGE SCALE GENOMIC DNA]</scope>
    <source>
        <strain evidence="5">EP-1</strain>
        <tissue evidence="5">Whole</tissue>
    </source>
</reference>
<keyword evidence="1" id="KW-0677">Repeat</keyword>